<reference evidence="2" key="1">
    <citation type="submission" date="2020-03" db="EMBL/GenBank/DDBJ databases">
        <title>Phycicoccus flavus sp. nov., a novel endophytic actinobacterium isolated from branch of Kandelia candel.</title>
        <authorList>
            <person name="Tuo L."/>
        </authorList>
    </citation>
    <scope>NUCLEOTIDE SEQUENCE</scope>
    <source>
        <strain evidence="2">CMS6Z-2</strain>
    </source>
</reference>
<evidence type="ECO:0000259" key="1">
    <source>
        <dbReference type="PROSITE" id="PS51340"/>
    </source>
</evidence>
<dbReference type="Pfam" id="PF03473">
    <property type="entry name" value="MOSC"/>
    <property type="match status" value="1"/>
</dbReference>
<comment type="caution">
    <text evidence="2">The sequence shown here is derived from an EMBL/GenBank/DDBJ whole genome shotgun (WGS) entry which is preliminary data.</text>
</comment>
<dbReference type="EMBL" id="SAYU02000080">
    <property type="protein sequence ID" value="NHA69874.1"/>
    <property type="molecule type" value="Genomic_DNA"/>
</dbReference>
<gene>
    <name evidence="2" type="ORF">EPD83_017685</name>
</gene>
<protein>
    <submittedName>
        <fullName evidence="2">MOSC domain-containing protein</fullName>
    </submittedName>
</protein>
<evidence type="ECO:0000313" key="2">
    <source>
        <dbReference type="EMBL" id="NHA69874.1"/>
    </source>
</evidence>
<dbReference type="Proteomes" id="UP000287866">
    <property type="component" value="Unassembled WGS sequence"/>
</dbReference>
<evidence type="ECO:0000313" key="3">
    <source>
        <dbReference type="Proteomes" id="UP000287866"/>
    </source>
</evidence>
<dbReference type="PROSITE" id="PS51340">
    <property type="entry name" value="MOSC"/>
    <property type="match status" value="1"/>
</dbReference>
<accession>A0A8T6R858</accession>
<dbReference type="GO" id="GO:0003824">
    <property type="term" value="F:catalytic activity"/>
    <property type="evidence" value="ECO:0007669"/>
    <property type="project" value="InterPro"/>
</dbReference>
<dbReference type="AlphaFoldDB" id="A0A8T6R858"/>
<feature type="domain" description="MOSC" evidence="1">
    <location>
        <begin position="124"/>
        <end position="278"/>
    </location>
</feature>
<dbReference type="InterPro" id="IPR005302">
    <property type="entry name" value="MoCF_Sase_C"/>
</dbReference>
<dbReference type="PANTHER" id="PTHR14237">
    <property type="entry name" value="MOLYBDOPTERIN COFACTOR SULFURASE MOSC"/>
    <property type="match status" value="1"/>
</dbReference>
<dbReference type="SUPFAM" id="SSF141673">
    <property type="entry name" value="MOSC N-terminal domain-like"/>
    <property type="match status" value="1"/>
</dbReference>
<dbReference type="InterPro" id="IPR011037">
    <property type="entry name" value="Pyrv_Knase-like_insert_dom_sf"/>
</dbReference>
<dbReference type="GO" id="GO:0030170">
    <property type="term" value="F:pyridoxal phosphate binding"/>
    <property type="evidence" value="ECO:0007669"/>
    <property type="project" value="InterPro"/>
</dbReference>
<dbReference type="Pfam" id="PF03476">
    <property type="entry name" value="MOSC_N"/>
    <property type="match status" value="1"/>
</dbReference>
<dbReference type="SUPFAM" id="SSF50800">
    <property type="entry name" value="PK beta-barrel domain-like"/>
    <property type="match status" value="1"/>
</dbReference>
<dbReference type="GO" id="GO:0030151">
    <property type="term" value="F:molybdenum ion binding"/>
    <property type="evidence" value="ECO:0007669"/>
    <property type="project" value="InterPro"/>
</dbReference>
<organism evidence="2 3">
    <name type="scientific">Phycicoccus flavus</name>
    <dbReference type="NCBI Taxonomy" id="2502783"/>
    <lineage>
        <taxon>Bacteria</taxon>
        <taxon>Bacillati</taxon>
        <taxon>Actinomycetota</taxon>
        <taxon>Actinomycetes</taxon>
        <taxon>Micrococcales</taxon>
        <taxon>Intrasporangiaceae</taxon>
        <taxon>Phycicoccus</taxon>
    </lineage>
</organism>
<dbReference type="InterPro" id="IPR005303">
    <property type="entry name" value="MOCOS_middle"/>
</dbReference>
<dbReference type="RefSeq" id="WP_165566946.1">
    <property type="nucleotide sequence ID" value="NZ_SAYU02000080.1"/>
</dbReference>
<proteinExistence type="predicted"/>
<name>A0A8T6R858_9MICO</name>
<dbReference type="PANTHER" id="PTHR14237:SF19">
    <property type="entry name" value="MITOCHONDRIAL AMIDOXIME REDUCING COMPONENT 1"/>
    <property type="match status" value="1"/>
</dbReference>
<sequence>MTVRLDGVLVHPVKSMRGRRVHAATVEPWGLRGDRRWMVVRPDGECLTAREDAGLLALTADTPDTDAGLDAALRLRADGHDDLHVEVPATAPEPVTVHGRPLTASAAGEEAHRWLRAALGRDDVRLVHVDEPRPLSPRHGRPGEATAFADGYPLTLATRASLRRLQDWVTATALESGAEPTALQMERFRPNLVLDGDLEPFEEDDWGHVTVGAVTLRVPKPVDRCVMTTIDPESRERGPEPIRTLARHRKWDGATWFAVQLVPESVGEVRVGDEVLPAPRAAGGGPAGDGA</sequence>
<keyword evidence="3" id="KW-1185">Reference proteome</keyword>